<dbReference type="GO" id="GO:0031966">
    <property type="term" value="C:mitochondrial membrane"/>
    <property type="evidence" value="ECO:0007669"/>
    <property type="project" value="UniProtKB-SubCell"/>
</dbReference>
<evidence type="ECO:0000256" key="3">
    <source>
        <dbReference type="ARBA" id="ARBA00022989"/>
    </source>
</evidence>
<organism evidence="7">
    <name type="scientific">Ixodes ricinus</name>
    <name type="common">Common tick</name>
    <name type="synonym">Acarus ricinus</name>
    <dbReference type="NCBI Taxonomy" id="34613"/>
    <lineage>
        <taxon>Eukaryota</taxon>
        <taxon>Metazoa</taxon>
        <taxon>Ecdysozoa</taxon>
        <taxon>Arthropoda</taxon>
        <taxon>Chelicerata</taxon>
        <taxon>Arachnida</taxon>
        <taxon>Acari</taxon>
        <taxon>Parasitiformes</taxon>
        <taxon>Ixodida</taxon>
        <taxon>Ixodoidea</taxon>
        <taxon>Ixodidae</taxon>
        <taxon>Ixodinae</taxon>
        <taxon>Ixodes</taxon>
    </lineage>
</organism>
<evidence type="ECO:0000256" key="6">
    <source>
        <dbReference type="SAM" id="Phobius"/>
    </source>
</evidence>
<proteinExistence type="evidence at transcript level"/>
<feature type="transmembrane region" description="Helical" evidence="6">
    <location>
        <begin position="126"/>
        <end position="150"/>
    </location>
</feature>
<dbReference type="PANTHER" id="PTHR16296:SF2">
    <property type="entry name" value="TRANSMEMBRANE PROTEIN 126A"/>
    <property type="match status" value="1"/>
</dbReference>
<feature type="transmembrane region" description="Helical" evidence="6">
    <location>
        <begin position="182"/>
        <end position="201"/>
    </location>
</feature>
<evidence type="ECO:0000313" key="7">
    <source>
        <dbReference type="EMBL" id="JAA67217.1"/>
    </source>
</evidence>
<dbReference type="PANTHER" id="PTHR16296">
    <property type="entry name" value="UNCHARACTERIZED HYPOTHALAMUS PROTEIN HT007"/>
    <property type="match status" value="1"/>
</dbReference>
<evidence type="ECO:0000256" key="1">
    <source>
        <dbReference type="ARBA" id="ARBA00004225"/>
    </source>
</evidence>
<sequence>MDDLHSASGVVTFTSTDRVPPNAVKLSKAEAVNYQYQVVNNWKPRSDVWPITYGPLISGLAAAAGGMKLNNIFRRHYQLKTFARVATYIPIAVLPGGAALILHTAISADILIMNTKCVVCTQTKAIASQLVFGVLYPSVIAPLACLSFAVRYNTYAVPPVKTHYKHIFIDATTTLKKKGNMLAALSAAQCIVAFLLMHGQMNSVFKMQRKLSGM</sequence>
<dbReference type="GO" id="GO:0032981">
    <property type="term" value="P:mitochondrial respiratory chain complex I assembly"/>
    <property type="evidence" value="ECO:0007669"/>
    <property type="project" value="TreeGrafter"/>
</dbReference>
<evidence type="ECO:0000256" key="4">
    <source>
        <dbReference type="ARBA" id="ARBA00023128"/>
    </source>
</evidence>
<keyword evidence="4" id="KW-0496">Mitochondrion</keyword>
<protein>
    <submittedName>
        <fullName evidence="7">Uncharacterized protein</fullName>
    </submittedName>
</protein>
<dbReference type="InterPro" id="IPR009801">
    <property type="entry name" value="TMEM126"/>
</dbReference>
<evidence type="ECO:0000256" key="2">
    <source>
        <dbReference type="ARBA" id="ARBA00022692"/>
    </source>
</evidence>
<accession>A0A0K8R7U2</accession>
<keyword evidence="5 6" id="KW-0472">Membrane</keyword>
<dbReference type="AlphaFoldDB" id="A0A0K8R7U2"/>
<feature type="transmembrane region" description="Helical" evidence="6">
    <location>
        <begin position="85"/>
        <end position="106"/>
    </location>
</feature>
<evidence type="ECO:0000256" key="5">
    <source>
        <dbReference type="ARBA" id="ARBA00023136"/>
    </source>
</evidence>
<keyword evidence="2 6" id="KW-0812">Transmembrane</keyword>
<reference evidence="7" key="1">
    <citation type="submission" date="2012-12" db="EMBL/GenBank/DDBJ databases">
        <title>Identification and characterization of a phenylalanine ammonia-lyase gene family in Isatis indigotica Fort.</title>
        <authorList>
            <person name="Liu Q."/>
            <person name="Chen J."/>
            <person name="Zhou X."/>
            <person name="Di P."/>
            <person name="Xiao Y."/>
            <person name="Xuan H."/>
            <person name="Zhang L."/>
            <person name="Chen W."/>
        </authorList>
    </citation>
    <scope>NUCLEOTIDE SEQUENCE</scope>
    <source>
        <tissue evidence="7">Salivary gland</tissue>
    </source>
</reference>
<name>A0A0K8R7U2_IXORI</name>
<dbReference type="Pfam" id="PF07114">
    <property type="entry name" value="TMEM126"/>
    <property type="match status" value="1"/>
</dbReference>
<comment type="subcellular location">
    <subcellularLocation>
        <location evidence="1">Mitochondrion membrane</location>
        <topology evidence="1">Multi-pass membrane protein</topology>
    </subcellularLocation>
</comment>
<dbReference type="EMBL" id="GADI01006591">
    <property type="protein sequence ID" value="JAA67217.1"/>
    <property type="molecule type" value="mRNA"/>
</dbReference>
<keyword evidence="3 6" id="KW-1133">Transmembrane helix</keyword>
<feature type="transmembrane region" description="Helical" evidence="6">
    <location>
        <begin position="51"/>
        <end position="73"/>
    </location>
</feature>